<evidence type="ECO:0000256" key="1">
    <source>
        <dbReference type="ARBA" id="ARBA00001917"/>
    </source>
</evidence>
<dbReference type="GO" id="GO:0003959">
    <property type="term" value="F:NADPH dehydrogenase activity"/>
    <property type="evidence" value="ECO:0007669"/>
    <property type="project" value="InterPro"/>
</dbReference>
<dbReference type="RefSeq" id="WP_091329068.1">
    <property type="nucleotide sequence ID" value="NZ_FOSW01000016.1"/>
</dbReference>
<dbReference type="AlphaFoldDB" id="A0A1I4K4S5"/>
<dbReference type="InterPro" id="IPR001155">
    <property type="entry name" value="OxRdtase_FMN_N"/>
</dbReference>
<dbReference type="OrthoDB" id="3169239at2"/>
<keyword evidence="2" id="KW-0285">Flavoprotein</keyword>
<dbReference type="InterPro" id="IPR013785">
    <property type="entry name" value="Aldolase_TIM"/>
</dbReference>
<keyword evidence="3" id="KW-0288">FMN</keyword>
<comment type="cofactor">
    <cofactor evidence="1">
        <name>FMN</name>
        <dbReference type="ChEBI" id="CHEBI:58210"/>
    </cofactor>
</comment>
<dbReference type="Pfam" id="PF00724">
    <property type="entry name" value="Oxidored_FMN"/>
    <property type="match status" value="1"/>
</dbReference>
<dbReference type="GO" id="GO:0010181">
    <property type="term" value="F:FMN binding"/>
    <property type="evidence" value="ECO:0007669"/>
    <property type="project" value="InterPro"/>
</dbReference>
<dbReference type="Gene3D" id="3.20.20.70">
    <property type="entry name" value="Aldolase class I"/>
    <property type="match status" value="1"/>
</dbReference>
<evidence type="ECO:0000313" key="8">
    <source>
        <dbReference type="Proteomes" id="UP000199152"/>
    </source>
</evidence>
<keyword evidence="5" id="KW-0560">Oxidoreductase</keyword>
<sequence length="355" mass="38426">MSRLFSPLTLRGTTFRNRVWVAPMCQYSSVEGYPNDWHLVHLGGLARGGSGLVMQEATSVTPTGRITPADAGIWEDEQADAYMPITAFVRAQGAVPGIQLAHAGRKASTEQPWVGDGYVEVGQGGWETEGPSPVAFGEWPAPRELGADEIHSLVQAFADAAGRALAAGYGVAEIHAAHGYLLHQFLSPLSNHRTDEYGGDLHGRSRFLVQVVDAVRAVWPEERPLFVRFSATDWADGGWSVDETVELSRRLVAHGVDLVDVTSGGLVPGARIEVEPGYQVPFARAIREGSGLPVSAVGLIVAPEQADQILVNQAADAVMLARELLRNPHWPWRAARALGDDVPWPPQYVGARRRQ</sequence>
<evidence type="ECO:0000256" key="2">
    <source>
        <dbReference type="ARBA" id="ARBA00022630"/>
    </source>
</evidence>
<proteinExistence type="predicted"/>
<name>A0A1I4K4S5_9ACTN</name>
<keyword evidence="8" id="KW-1185">Reference proteome</keyword>
<dbReference type="STRING" id="504800.SAMN04488085_116101"/>
<reference evidence="7 8" key="1">
    <citation type="submission" date="2016-10" db="EMBL/GenBank/DDBJ databases">
        <authorList>
            <person name="de Groot N.N."/>
        </authorList>
    </citation>
    <scope>NUCLEOTIDE SEQUENCE [LARGE SCALE GENOMIC DNA]</scope>
    <source>
        <strain evidence="7 8">DSM 45317</strain>
    </source>
</reference>
<dbReference type="CDD" id="cd02932">
    <property type="entry name" value="OYE_YqiM_FMN"/>
    <property type="match status" value="1"/>
</dbReference>
<dbReference type="Proteomes" id="UP000199152">
    <property type="component" value="Unassembled WGS sequence"/>
</dbReference>
<organism evidence="7 8">
    <name type="scientific">Geodermatophilus ruber</name>
    <dbReference type="NCBI Taxonomy" id="504800"/>
    <lineage>
        <taxon>Bacteria</taxon>
        <taxon>Bacillati</taxon>
        <taxon>Actinomycetota</taxon>
        <taxon>Actinomycetes</taxon>
        <taxon>Geodermatophilales</taxon>
        <taxon>Geodermatophilaceae</taxon>
        <taxon>Geodermatophilus</taxon>
    </lineage>
</organism>
<evidence type="ECO:0000256" key="5">
    <source>
        <dbReference type="ARBA" id="ARBA00023002"/>
    </source>
</evidence>
<dbReference type="PANTHER" id="PTHR43303:SF4">
    <property type="entry name" value="NADPH DEHYDROGENASE C23G7.10C-RELATED"/>
    <property type="match status" value="1"/>
</dbReference>
<dbReference type="EMBL" id="FOSW01000016">
    <property type="protein sequence ID" value="SFL73774.1"/>
    <property type="molecule type" value="Genomic_DNA"/>
</dbReference>
<dbReference type="InParanoid" id="A0A1I4K4S5"/>
<evidence type="ECO:0000256" key="3">
    <source>
        <dbReference type="ARBA" id="ARBA00022643"/>
    </source>
</evidence>
<accession>A0A1I4K4S5</accession>
<gene>
    <name evidence="7" type="ORF">SAMN04488085_116101</name>
</gene>
<dbReference type="InterPro" id="IPR044152">
    <property type="entry name" value="YqjM-like"/>
</dbReference>
<feature type="domain" description="NADH:flavin oxidoreductase/NADH oxidase N-terminal" evidence="6">
    <location>
        <begin position="4"/>
        <end position="338"/>
    </location>
</feature>
<keyword evidence="4" id="KW-0521">NADP</keyword>
<dbReference type="SUPFAM" id="SSF51395">
    <property type="entry name" value="FMN-linked oxidoreductases"/>
    <property type="match status" value="1"/>
</dbReference>
<protein>
    <submittedName>
        <fullName evidence="7">2,4-dienoyl-CoA reductase</fullName>
    </submittedName>
</protein>
<evidence type="ECO:0000259" key="6">
    <source>
        <dbReference type="Pfam" id="PF00724"/>
    </source>
</evidence>
<dbReference type="PANTHER" id="PTHR43303">
    <property type="entry name" value="NADPH DEHYDROGENASE C23G7.10C-RELATED"/>
    <property type="match status" value="1"/>
</dbReference>
<dbReference type="GO" id="GO:0050661">
    <property type="term" value="F:NADP binding"/>
    <property type="evidence" value="ECO:0007669"/>
    <property type="project" value="InterPro"/>
</dbReference>
<evidence type="ECO:0000313" key="7">
    <source>
        <dbReference type="EMBL" id="SFL73774.1"/>
    </source>
</evidence>
<evidence type="ECO:0000256" key="4">
    <source>
        <dbReference type="ARBA" id="ARBA00022857"/>
    </source>
</evidence>